<dbReference type="PRINTS" id="PR01754">
    <property type="entry name" value="SACTRNSFRASE"/>
</dbReference>
<evidence type="ECO:0000313" key="5">
    <source>
        <dbReference type="Proteomes" id="UP001375812"/>
    </source>
</evidence>
<dbReference type="CDD" id="cd04301">
    <property type="entry name" value="NAT_SF"/>
    <property type="match status" value="1"/>
</dbReference>
<dbReference type="Proteomes" id="UP001375812">
    <property type="component" value="Unassembled WGS sequence"/>
</dbReference>
<dbReference type="Gene3D" id="3.40.630.30">
    <property type="match status" value="1"/>
</dbReference>
<feature type="domain" description="N-acetyltransferase" evidence="3">
    <location>
        <begin position="31"/>
        <end position="170"/>
    </location>
</feature>
<gene>
    <name evidence="4" type="ORF">WH297_06120</name>
</gene>
<dbReference type="SUPFAM" id="SSF55729">
    <property type="entry name" value="Acyl-CoA N-acyltransferases (Nat)"/>
    <property type="match status" value="1"/>
</dbReference>
<organism evidence="4 5">
    <name type="scientific">Ochrobactrum vermis</name>
    <dbReference type="NCBI Taxonomy" id="1827297"/>
    <lineage>
        <taxon>Bacteria</taxon>
        <taxon>Pseudomonadati</taxon>
        <taxon>Pseudomonadota</taxon>
        <taxon>Alphaproteobacteria</taxon>
        <taxon>Hyphomicrobiales</taxon>
        <taxon>Brucellaceae</taxon>
        <taxon>Brucella/Ochrobactrum group</taxon>
        <taxon>Ochrobactrum</taxon>
    </lineage>
</organism>
<evidence type="ECO:0000256" key="2">
    <source>
        <dbReference type="ARBA" id="ARBA00023315"/>
    </source>
</evidence>
<keyword evidence="1" id="KW-0808">Transferase</keyword>
<dbReference type="RefSeq" id="WP_105541818.1">
    <property type="nucleotide sequence ID" value="NZ_JBBGZH010000001.1"/>
</dbReference>
<dbReference type="PANTHER" id="PTHR43877:SF2">
    <property type="entry name" value="AMINOALKYLPHOSPHONATE N-ACETYLTRANSFERASE-RELATED"/>
    <property type="match status" value="1"/>
</dbReference>
<dbReference type="EMBL" id="JBBGZH010000001">
    <property type="protein sequence ID" value="MEJ5019315.1"/>
    <property type="molecule type" value="Genomic_DNA"/>
</dbReference>
<proteinExistence type="predicted"/>
<dbReference type="PROSITE" id="PS51186">
    <property type="entry name" value="GNAT"/>
    <property type="match status" value="1"/>
</dbReference>
<name>A0ABU8PCJ3_9HYPH</name>
<evidence type="ECO:0000313" key="4">
    <source>
        <dbReference type="EMBL" id="MEJ5019315.1"/>
    </source>
</evidence>
<dbReference type="PANTHER" id="PTHR43877">
    <property type="entry name" value="AMINOALKYLPHOSPHONATE N-ACETYLTRANSFERASE-RELATED-RELATED"/>
    <property type="match status" value="1"/>
</dbReference>
<dbReference type="InterPro" id="IPR050832">
    <property type="entry name" value="Bact_Acetyltransf"/>
</dbReference>
<reference evidence="4 5" key="1">
    <citation type="submission" date="2023-12" db="EMBL/GenBank/DDBJ databases">
        <title>Gut-associated functions are favored during microbiome assembly across C. elegans life.</title>
        <authorList>
            <person name="Zimmermann J."/>
        </authorList>
    </citation>
    <scope>NUCLEOTIDE SEQUENCE [LARGE SCALE GENOMIC DNA]</scope>
    <source>
        <strain evidence="4 5">MYb71</strain>
    </source>
</reference>
<protein>
    <submittedName>
        <fullName evidence="4">GNAT family N-acetyltransferase</fullName>
    </submittedName>
</protein>
<dbReference type="InterPro" id="IPR000182">
    <property type="entry name" value="GNAT_dom"/>
</dbReference>
<keyword evidence="2" id="KW-0012">Acyltransferase</keyword>
<evidence type="ECO:0000256" key="1">
    <source>
        <dbReference type="ARBA" id="ARBA00022679"/>
    </source>
</evidence>
<keyword evidence="5" id="KW-1185">Reference proteome</keyword>
<accession>A0ABU8PCJ3</accession>
<dbReference type="Pfam" id="PF00583">
    <property type="entry name" value="Acetyltransf_1"/>
    <property type="match status" value="1"/>
</dbReference>
<sequence>MQISEYKIRPGTLADLSLLSLHDFSFEVQDELVEPFERMVSVPLMEPYRKDYGFDETDLTEFLTDPGKQLFIAVRNDVPIGYLAISEGWNKYAIVEDVAVAAGNRKGGVGRLLMGSAVQWARDTGMAGVRLETQSTNVSACRFYSNYGFSLGGYDRFLYRGLYPETREIALFWYLHF</sequence>
<dbReference type="InterPro" id="IPR008125">
    <property type="entry name" value="Streptothricin_AcTrfase"/>
</dbReference>
<comment type="caution">
    <text evidence="4">The sequence shown here is derived from an EMBL/GenBank/DDBJ whole genome shotgun (WGS) entry which is preliminary data.</text>
</comment>
<evidence type="ECO:0000259" key="3">
    <source>
        <dbReference type="PROSITE" id="PS51186"/>
    </source>
</evidence>
<dbReference type="InterPro" id="IPR016181">
    <property type="entry name" value="Acyl_CoA_acyltransferase"/>
</dbReference>